<feature type="domain" description="Cytochrome c oxidase subunit IV bacterial aa3 type" evidence="2">
    <location>
        <begin position="24"/>
        <end position="51"/>
    </location>
</feature>
<proteinExistence type="predicted"/>
<keyword evidence="1" id="KW-0472">Membrane</keyword>
<dbReference type="STRING" id="1122125.GCA_000423185_06515"/>
<dbReference type="AlphaFoldDB" id="A0A211ZPL1"/>
<evidence type="ECO:0000313" key="3">
    <source>
        <dbReference type="EMBL" id="OWJ67126.1"/>
    </source>
</evidence>
<keyword evidence="1" id="KW-1133">Transmembrane helix</keyword>
<keyword evidence="4" id="KW-1185">Reference proteome</keyword>
<gene>
    <name evidence="3" type="ORF">BWR60_11355</name>
</gene>
<dbReference type="Gene3D" id="1.20.5.160">
    <property type="entry name" value="Bacterial aa3 type cytochrome c oxidase subunit IV"/>
    <property type="match status" value="1"/>
</dbReference>
<accession>A0A211ZPL1</accession>
<protein>
    <recommendedName>
        <fullName evidence="2">Cytochrome c oxidase subunit IV bacterial aa3 type domain-containing protein</fullName>
    </recommendedName>
</protein>
<reference evidence="4" key="1">
    <citation type="submission" date="2017-05" db="EMBL/GenBank/DDBJ databases">
        <authorList>
            <person name="Macchi M."/>
            <person name="Festa S."/>
            <person name="Coppotelli B.M."/>
            <person name="Morelli I.S."/>
        </authorList>
    </citation>
    <scope>NUCLEOTIDE SEQUENCE [LARGE SCALE GENOMIC DNA]</scope>
    <source>
        <strain evidence="4">I</strain>
    </source>
</reference>
<keyword evidence="1" id="KW-0812">Transmembrane</keyword>
<evidence type="ECO:0000256" key="1">
    <source>
        <dbReference type="SAM" id="Phobius"/>
    </source>
</evidence>
<comment type="caution">
    <text evidence="3">The sequence shown here is derived from an EMBL/GenBank/DDBJ whole genome shotgun (WGS) entry which is preliminary data.</text>
</comment>
<dbReference type="EMBL" id="NHON01000016">
    <property type="protein sequence ID" value="OWJ67126.1"/>
    <property type="molecule type" value="Genomic_DNA"/>
</dbReference>
<dbReference type="OrthoDB" id="7363251at2"/>
<dbReference type="SUPFAM" id="SSF81469">
    <property type="entry name" value="Bacterial aa3 type cytochrome c oxidase subunit IV"/>
    <property type="match status" value="1"/>
</dbReference>
<name>A0A211ZPL1_9PROT</name>
<sequence length="52" mass="5721">MRMGAMASEGTNQVPEELLASRKQMYASFVRFSTWGIVAVAILLIGMALFLL</sequence>
<dbReference type="Proteomes" id="UP000196655">
    <property type="component" value="Unassembled WGS sequence"/>
</dbReference>
<dbReference type="Pfam" id="PF07835">
    <property type="entry name" value="COX4_pro_2"/>
    <property type="match status" value="1"/>
</dbReference>
<feature type="transmembrane region" description="Helical" evidence="1">
    <location>
        <begin position="32"/>
        <end position="51"/>
    </location>
</feature>
<dbReference type="InterPro" id="IPR036596">
    <property type="entry name" value="Cyt-C_aa3_sf"/>
</dbReference>
<evidence type="ECO:0000259" key="2">
    <source>
        <dbReference type="Pfam" id="PF07835"/>
    </source>
</evidence>
<organism evidence="3 4">
    <name type="scientific">Inquilinus limosus</name>
    <dbReference type="NCBI Taxonomy" id="171674"/>
    <lineage>
        <taxon>Bacteria</taxon>
        <taxon>Pseudomonadati</taxon>
        <taxon>Pseudomonadota</taxon>
        <taxon>Alphaproteobacteria</taxon>
        <taxon>Rhodospirillales</taxon>
        <taxon>Rhodospirillaceae</taxon>
        <taxon>Inquilinus</taxon>
    </lineage>
</organism>
<evidence type="ECO:0000313" key="4">
    <source>
        <dbReference type="Proteomes" id="UP000196655"/>
    </source>
</evidence>
<dbReference type="InterPro" id="IPR012422">
    <property type="entry name" value="Cyt_c_oxidase_su4_bac-aa3"/>
</dbReference>